<evidence type="ECO:0000313" key="4">
    <source>
        <dbReference type="EMBL" id="OAO16078.1"/>
    </source>
</evidence>
<dbReference type="GO" id="GO:0046872">
    <property type="term" value="F:metal ion binding"/>
    <property type="evidence" value="ECO:0007669"/>
    <property type="project" value="UniProtKB-KW"/>
</dbReference>
<gene>
    <name evidence="4" type="ORF">AV274_2198</name>
</gene>
<feature type="domain" description="DDE Tnp4" evidence="3">
    <location>
        <begin position="183"/>
        <end position="329"/>
    </location>
</feature>
<sequence length="442" mass="50383">MDELAILLVNGANNSAVCEELLEGYCHNPWLYGNFNDQRPPTVLTYFLKGVSSSLFRRLFHVNRETMCLIAKEIKETKFFRSSLLNSYPDSQLVDFVCICVLYMNTCLSVRCCSKFCGLNTETVENYINLFNKLMGELKDDIVRFPALEKQNLLMVNAKRFFPGAVGVVGTVFIPKMSSTDTVGGFSKTERKQGVKVLVVVGRDGRFFNIHISENGGQSNCALYNDSALGYTLRYRKRSLLNRGSFLIADRTFPELPYLQIPFSSSEITASPNPTTLSNYNYWHHKARFVAQRSIQRWLYRCPKCRNGLPYTSSRNCMVFTISSLILHQLCCLLNDDWVDDDGKIKCVVIASKDGEENSQVNDECYKCFDSADGLNGNVPENDYYDLKNMSIVQRSKNGEEVNEALLNSTYEKLKVVARKRRDFLVDLVSLFPNRSVTFYDD</sequence>
<dbReference type="OrthoDB" id="197185at2759"/>
<dbReference type="AlphaFoldDB" id="A0A196SGD5"/>
<evidence type="ECO:0000256" key="2">
    <source>
        <dbReference type="ARBA" id="ARBA00022723"/>
    </source>
</evidence>
<accession>A0A196SGD5</accession>
<dbReference type="EMBL" id="LXWW01000100">
    <property type="protein sequence ID" value="OAO16078.1"/>
    <property type="molecule type" value="Genomic_DNA"/>
</dbReference>
<keyword evidence="2" id="KW-0479">Metal-binding</keyword>
<name>A0A196SGD5_BLAHN</name>
<dbReference type="InterPro" id="IPR027806">
    <property type="entry name" value="HARBI1_dom"/>
</dbReference>
<evidence type="ECO:0000256" key="1">
    <source>
        <dbReference type="ARBA" id="ARBA00001968"/>
    </source>
</evidence>
<protein>
    <recommendedName>
        <fullName evidence="3">DDE Tnp4 domain-containing protein</fullName>
    </recommendedName>
</protein>
<evidence type="ECO:0000313" key="5">
    <source>
        <dbReference type="Proteomes" id="UP000078348"/>
    </source>
</evidence>
<reference evidence="4 5" key="1">
    <citation type="submission" date="2016-05" db="EMBL/GenBank/DDBJ databases">
        <title>Nuclear genome of Blastocystis sp. subtype 1 NandII.</title>
        <authorList>
            <person name="Gentekaki E."/>
            <person name="Curtis B."/>
            <person name="Stairs C."/>
            <person name="Eme L."/>
            <person name="Herman E."/>
            <person name="Klimes V."/>
            <person name="Arias M.C."/>
            <person name="Elias M."/>
            <person name="Hilliou F."/>
            <person name="Klute M."/>
            <person name="Malik S.-B."/>
            <person name="Pightling A."/>
            <person name="Rachubinski R."/>
            <person name="Salas D."/>
            <person name="Schlacht A."/>
            <person name="Suga H."/>
            <person name="Archibald J."/>
            <person name="Ball S.G."/>
            <person name="Clark G."/>
            <person name="Dacks J."/>
            <person name="Van Der Giezen M."/>
            <person name="Tsaousis A."/>
            <person name="Roger A."/>
        </authorList>
    </citation>
    <scope>NUCLEOTIDE SEQUENCE [LARGE SCALE GENOMIC DNA]</scope>
    <source>
        <strain evidence="5">ATCC 50177 / NandII</strain>
    </source>
</reference>
<evidence type="ECO:0000259" key="3">
    <source>
        <dbReference type="Pfam" id="PF13359"/>
    </source>
</evidence>
<organism evidence="4 5">
    <name type="scientific">Blastocystis sp. subtype 1 (strain ATCC 50177 / NandII)</name>
    <dbReference type="NCBI Taxonomy" id="478820"/>
    <lineage>
        <taxon>Eukaryota</taxon>
        <taxon>Sar</taxon>
        <taxon>Stramenopiles</taxon>
        <taxon>Bigyra</taxon>
        <taxon>Opalozoa</taxon>
        <taxon>Opalinata</taxon>
        <taxon>Blastocystidae</taxon>
        <taxon>Blastocystis</taxon>
    </lineage>
</organism>
<dbReference type="Proteomes" id="UP000078348">
    <property type="component" value="Unassembled WGS sequence"/>
</dbReference>
<keyword evidence="5" id="KW-1185">Reference proteome</keyword>
<dbReference type="Pfam" id="PF13359">
    <property type="entry name" value="DDE_Tnp_4"/>
    <property type="match status" value="1"/>
</dbReference>
<dbReference type="STRING" id="478820.A0A196SGD5"/>
<comment type="cofactor">
    <cofactor evidence="1">
        <name>a divalent metal cation</name>
        <dbReference type="ChEBI" id="CHEBI:60240"/>
    </cofactor>
</comment>
<comment type="caution">
    <text evidence="4">The sequence shown here is derived from an EMBL/GenBank/DDBJ whole genome shotgun (WGS) entry which is preliminary data.</text>
</comment>
<proteinExistence type="predicted"/>